<dbReference type="InterPro" id="IPR038296">
    <property type="entry name" value="ParD_sf"/>
</dbReference>
<evidence type="ECO:0000313" key="3">
    <source>
        <dbReference type="EMBL" id="MFB2875535.1"/>
    </source>
</evidence>
<keyword evidence="2" id="KW-1277">Toxin-antitoxin system</keyword>
<comment type="similarity">
    <text evidence="1">Belongs to the ParD antitoxin family.</text>
</comment>
<dbReference type="EMBL" id="JBHFNQ010000013">
    <property type="protein sequence ID" value="MFB2875535.1"/>
    <property type="molecule type" value="Genomic_DNA"/>
</dbReference>
<organism evidence="3 4">
    <name type="scientific">Floridaenema aerugineum BLCC-F46</name>
    <dbReference type="NCBI Taxonomy" id="3153654"/>
    <lineage>
        <taxon>Bacteria</taxon>
        <taxon>Bacillati</taxon>
        <taxon>Cyanobacteriota</taxon>
        <taxon>Cyanophyceae</taxon>
        <taxon>Oscillatoriophycideae</taxon>
        <taxon>Aerosakkonematales</taxon>
        <taxon>Aerosakkonemataceae</taxon>
        <taxon>Floridanema</taxon>
        <taxon>Floridanema aerugineum</taxon>
    </lineage>
</organism>
<keyword evidence="4" id="KW-1185">Reference proteome</keyword>
<dbReference type="InterPro" id="IPR022789">
    <property type="entry name" value="ParD"/>
</dbReference>
<evidence type="ECO:0000256" key="1">
    <source>
        <dbReference type="ARBA" id="ARBA00008580"/>
    </source>
</evidence>
<proteinExistence type="inferred from homology"/>
<dbReference type="Gene3D" id="6.10.10.120">
    <property type="entry name" value="Antitoxin ParD1-like"/>
    <property type="match status" value="1"/>
</dbReference>
<evidence type="ECO:0000256" key="2">
    <source>
        <dbReference type="ARBA" id="ARBA00022649"/>
    </source>
</evidence>
<evidence type="ECO:0000313" key="4">
    <source>
        <dbReference type="Proteomes" id="UP001576774"/>
    </source>
</evidence>
<accession>A0ABV4WYE4</accession>
<name>A0ABV4WYE4_9CYAN</name>
<reference evidence="3 4" key="1">
    <citation type="submission" date="2024-09" db="EMBL/GenBank/DDBJ databases">
        <title>Floridaenema gen nov. (Aerosakkonemataceae, Aerosakkonematales ord. nov., Cyanobacteria) from benthic tropical and subtropical fresh waters, with the description of four new species.</title>
        <authorList>
            <person name="Moretto J.A."/>
            <person name="Berthold D.E."/>
            <person name="Lefler F.W."/>
            <person name="Huang I.-S."/>
            <person name="Laughinghouse H. IV."/>
        </authorList>
    </citation>
    <scope>NUCLEOTIDE SEQUENCE [LARGE SCALE GENOMIC DNA]</scope>
    <source>
        <strain evidence="3 4">BLCC-F46</strain>
    </source>
</reference>
<dbReference type="PANTHER" id="PTHR36582">
    <property type="entry name" value="ANTITOXIN PARD"/>
    <property type="match status" value="1"/>
</dbReference>
<dbReference type="SUPFAM" id="SSF47598">
    <property type="entry name" value="Ribbon-helix-helix"/>
    <property type="match status" value="1"/>
</dbReference>
<protein>
    <submittedName>
        <fullName evidence="3">Type II toxin-antitoxin system ParD family antitoxin</fullName>
    </submittedName>
</protein>
<dbReference type="Proteomes" id="UP001576774">
    <property type="component" value="Unassembled WGS sequence"/>
</dbReference>
<gene>
    <name evidence="3" type="ORF">ACE1CC_01440</name>
</gene>
<dbReference type="InterPro" id="IPR010985">
    <property type="entry name" value="Ribbon_hlx_hlx"/>
</dbReference>
<dbReference type="Pfam" id="PF03693">
    <property type="entry name" value="ParD_antitoxin"/>
    <property type="match status" value="1"/>
</dbReference>
<comment type="caution">
    <text evidence="3">The sequence shown here is derived from an EMBL/GenBank/DDBJ whole genome shotgun (WGS) entry which is preliminary data.</text>
</comment>
<dbReference type="RefSeq" id="WP_413268695.1">
    <property type="nucleotide sequence ID" value="NZ_JBHFNQ010000013.1"/>
</dbReference>
<dbReference type="PANTHER" id="PTHR36582:SF2">
    <property type="entry name" value="ANTITOXIN PARD"/>
    <property type="match status" value="1"/>
</dbReference>
<sequence>MNILLTPELEEFVNKQVESGKYQDGLAVIREALQLLEERQQIYKGRFEELKREVMIGVEQLERGEKIDGETAMRQLTEEIIQRSKK</sequence>
<dbReference type="NCBIfam" id="TIGR02606">
    <property type="entry name" value="antidote_CC2985"/>
    <property type="match status" value="1"/>
</dbReference>